<sequence>MVKKNKIKLLEIKEEELENAAFIFLERKLEVLRGKTQVHKDQRSARPVTDYGGAFKLLFTGFNICSCFNIIQEQKQGHTFDAFNLVHKRKDKHKSWIDDAFEQMGAKISQELIQLVATHGDETPELRLQAYVTWW</sequence>
<dbReference type="EMBL" id="JBFOLJ010000003">
    <property type="protein sequence ID" value="KAL2549876.1"/>
    <property type="molecule type" value="Genomic_DNA"/>
</dbReference>
<reference evidence="2" key="1">
    <citation type="submission" date="2024-07" db="EMBL/GenBank/DDBJ databases">
        <title>Two chromosome-level genome assemblies of Korean endemic species Abeliophyllum distichum and Forsythia ovata (Oleaceae).</title>
        <authorList>
            <person name="Jang H."/>
        </authorList>
    </citation>
    <scope>NUCLEOTIDE SEQUENCE [LARGE SCALE GENOMIC DNA]</scope>
</reference>
<dbReference type="Proteomes" id="UP001604277">
    <property type="component" value="Unassembled WGS sequence"/>
</dbReference>
<comment type="caution">
    <text evidence="1">The sequence shown here is derived from an EMBL/GenBank/DDBJ whole genome shotgun (WGS) entry which is preliminary data.</text>
</comment>
<dbReference type="AlphaFoldDB" id="A0ABD1WJZ7"/>
<protein>
    <submittedName>
        <fullName evidence="1">Uncharacterized protein</fullName>
    </submittedName>
</protein>
<name>A0ABD1WJZ7_9LAMI</name>
<gene>
    <name evidence="1" type="ORF">Fot_11406</name>
</gene>
<evidence type="ECO:0000313" key="1">
    <source>
        <dbReference type="EMBL" id="KAL2549876.1"/>
    </source>
</evidence>
<evidence type="ECO:0000313" key="2">
    <source>
        <dbReference type="Proteomes" id="UP001604277"/>
    </source>
</evidence>
<accession>A0ABD1WJZ7</accession>
<organism evidence="1 2">
    <name type="scientific">Forsythia ovata</name>
    <dbReference type="NCBI Taxonomy" id="205694"/>
    <lineage>
        <taxon>Eukaryota</taxon>
        <taxon>Viridiplantae</taxon>
        <taxon>Streptophyta</taxon>
        <taxon>Embryophyta</taxon>
        <taxon>Tracheophyta</taxon>
        <taxon>Spermatophyta</taxon>
        <taxon>Magnoliopsida</taxon>
        <taxon>eudicotyledons</taxon>
        <taxon>Gunneridae</taxon>
        <taxon>Pentapetalae</taxon>
        <taxon>asterids</taxon>
        <taxon>lamiids</taxon>
        <taxon>Lamiales</taxon>
        <taxon>Oleaceae</taxon>
        <taxon>Forsythieae</taxon>
        <taxon>Forsythia</taxon>
    </lineage>
</organism>
<keyword evidence="2" id="KW-1185">Reference proteome</keyword>
<proteinExistence type="predicted"/>